<dbReference type="InterPro" id="IPR045584">
    <property type="entry name" value="Pilin-like"/>
</dbReference>
<dbReference type="Proteomes" id="UP000478090">
    <property type="component" value="Unassembled WGS sequence"/>
</dbReference>
<evidence type="ECO:0000313" key="3">
    <source>
        <dbReference type="Proteomes" id="UP000478090"/>
    </source>
</evidence>
<evidence type="ECO:0000313" key="2">
    <source>
        <dbReference type="EMBL" id="MYM41178.1"/>
    </source>
</evidence>
<dbReference type="PANTHER" id="PTHR30093:SF47">
    <property type="entry name" value="TYPE IV PILUS NON-CORE MINOR PILIN PILE"/>
    <property type="match status" value="1"/>
</dbReference>
<accession>A0ABW9VP23</accession>
<dbReference type="EMBL" id="WWCM01000014">
    <property type="protein sequence ID" value="MYM41178.1"/>
    <property type="molecule type" value="Genomic_DNA"/>
</dbReference>
<dbReference type="Gene3D" id="3.30.700.10">
    <property type="entry name" value="Glycoprotein, Type 4 Pilin"/>
    <property type="match status" value="1"/>
</dbReference>
<name>A0ABW9VP23_9BURK</name>
<dbReference type="InterPro" id="IPR000983">
    <property type="entry name" value="Bac_GSPG_pilin"/>
</dbReference>
<organism evidence="2 3">
    <name type="scientific">Duganella qianjiadongensis</name>
    <dbReference type="NCBI Taxonomy" id="2692176"/>
    <lineage>
        <taxon>Bacteria</taxon>
        <taxon>Pseudomonadati</taxon>
        <taxon>Pseudomonadota</taxon>
        <taxon>Betaproteobacteria</taxon>
        <taxon>Burkholderiales</taxon>
        <taxon>Oxalobacteraceae</taxon>
        <taxon>Telluria group</taxon>
        <taxon>Duganella</taxon>
    </lineage>
</organism>
<dbReference type="PRINTS" id="PR00813">
    <property type="entry name" value="BCTERIALGSPG"/>
</dbReference>
<gene>
    <name evidence="2" type="ORF">GTP27_17815</name>
</gene>
<dbReference type="InterPro" id="IPR012902">
    <property type="entry name" value="N_methyl_site"/>
</dbReference>
<dbReference type="Pfam" id="PF07963">
    <property type="entry name" value="N_methyl"/>
    <property type="match status" value="1"/>
</dbReference>
<evidence type="ECO:0000256" key="1">
    <source>
        <dbReference type="ARBA" id="ARBA00022481"/>
    </source>
</evidence>
<dbReference type="PROSITE" id="PS00409">
    <property type="entry name" value="PROKAR_NTER_METHYL"/>
    <property type="match status" value="1"/>
</dbReference>
<dbReference type="PANTHER" id="PTHR30093">
    <property type="entry name" value="GENERAL SECRETION PATHWAY PROTEIN G"/>
    <property type="match status" value="1"/>
</dbReference>
<dbReference type="SUPFAM" id="SSF54523">
    <property type="entry name" value="Pili subunits"/>
    <property type="match status" value="1"/>
</dbReference>
<comment type="caution">
    <text evidence="2">The sequence shown here is derived from an EMBL/GenBank/DDBJ whole genome shotgun (WGS) entry which is preliminary data.</text>
</comment>
<dbReference type="NCBIfam" id="TIGR02532">
    <property type="entry name" value="IV_pilin_GFxxxE"/>
    <property type="match status" value="1"/>
</dbReference>
<reference evidence="2 3" key="1">
    <citation type="submission" date="2019-12" db="EMBL/GenBank/DDBJ databases">
        <title>Novel species isolated from a subtropical stream in China.</title>
        <authorList>
            <person name="Lu H."/>
        </authorList>
    </citation>
    <scope>NUCLEOTIDE SEQUENCE [LARGE SCALE GENOMIC DNA]</scope>
    <source>
        <strain evidence="2 3">CY13W</strain>
    </source>
</reference>
<protein>
    <submittedName>
        <fullName evidence="2">Prepilin-type N-terminal cleavage/methylation domain-containing protein</fullName>
    </submittedName>
</protein>
<keyword evidence="1" id="KW-0488">Methylation</keyword>
<sequence length="159" mass="17450">MMRSSVRGFSLVELLVSVAILGLLASIAMPVVELTQKRQREANLREALRSIRHAIDAYKDASDHHRIAVDNGASGYPPSLLDLSSGVTDLNSPDGPKLYFIRRIPRDPMNGDISVDAIKSWGLRSFASPYDAPRSGNDVFDVYSTSTEVGLNGIPYSEW</sequence>
<dbReference type="RefSeq" id="WP_161040505.1">
    <property type="nucleotide sequence ID" value="NZ_WWCM01000014.1"/>
</dbReference>
<keyword evidence="3" id="KW-1185">Reference proteome</keyword>
<proteinExistence type="predicted"/>